<organism evidence="1 2">
    <name type="scientific">Chryseobacterium bernardetii</name>
    <dbReference type="NCBI Taxonomy" id="1241978"/>
    <lineage>
        <taxon>Bacteria</taxon>
        <taxon>Pseudomonadati</taxon>
        <taxon>Bacteroidota</taxon>
        <taxon>Flavobacteriia</taxon>
        <taxon>Flavobacteriales</taxon>
        <taxon>Weeksellaceae</taxon>
        <taxon>Chryseobacterium group</taxon>
        <taxon>Chryseobacterium</taxon>
    </lineage>
</organism>
<name>A0A3G6T2N9_9FLAO</name>
<dbReference type="EMBL" id="CP033932">
    <property type="protein sequence ID" value="AZB23448.1"/>
    <property type="molecule type" value="Genomic_DNA"/>
</dbReference>
<sequence>MQPKHLKKVSYTGIFLSFVKYADWKMFELIYFFCWETQGRKGFYHYYVYFKAQEDQRSSASVTLFFSHDARIYYINIFYVSMRFK</sequence>
<dbReference type="Proteomes" id="UP000271193">
    <property type="component" value="Chromosome"/>
</dbReference>
<dbReference type="AlphaFoldDB" id="A0A3G6T2N9"/>
<gene>
    <name evidence="1" type="ORF">EG339_01805</name>
</gene>
<keyword evidence="2" id="KW-1185">Reference proteome</keyword>
<accession>A0A3G6T2N9</accession>
<proteinExistence type="predicted"/>
<reference evidence="2" key="1">
    <citation type="submission" date="2018-11" db="EMBL/GenBank/DDBJ databases">
        <title>Proposal to divide the Flavobacteriaceae and reorganize its genera based on Amino Acid Identity values calculated from whole genome sequences.</title>
        <authorList>
            <person name="Nicholson A.C."/>
            <person name="Gulvik C.A."/>
            <person name="Whitney A.M."/>
            <person name="Humrighouse B.W."/>
            <person name="Bell M."/>
            <person name="Holmes B."/>
            <person name="Steigerwalt A.G."/>
            <person name="Villarma A."/>
            <person name="Sheth M."/>
            <person name="Batra D."/>
            <person name="Pryor J."/>
            <person name="Bernardet J.-F."/>
            <person name="Hugo C."/>
            <person name="Kampfer P."/>
            <person name="Newman J."/>
            <person name="McQuiston J.R."/>
        </authorList>
    </citation>
    <scope>NUCLEOTIDE SEQUENCE [LARGE SCALE GENOMIC DNA]</scope>
    <source>
        <strain evidence="2">G0229</strain>
    </source>
</reference>
<evidence type="ECO:0000313" key="1">
    <source>
        <dbReference type="EMBL" id="AZB23448.1"/>
    </source>
</evidence>
<dbReference type="KEGG" id="cben:EG339_01805"/>
<evidence type="ECO:0000313" key="2">
    <source>
        <dbReference type="Proteomes" id="UP000271193"/>
    </source>
</evidence>
<protein>
    <submittedName>
        <fullName evidence="1">Uncharacterized protein</fullName>
    </submittedName>
</protein>